<evidence type="ECO:0000313" key="3">
    <source>
        <dbReference type="Proteomes" id="UP000198701"/>
    </source>
</evidence>
<name>A0A1G8X6P7_9MICO</name>
<gene>
    <name evidence="2" type="ORF">SAMN05216282_101101</name>
</gene>
<keyword evidence="3" id="KW-1185">Reference proteome</keyword>
<dbReference type="STRING" id="386301.SAMN05216282_101101"/>
<dbReference type="Proteomes" id="UP000198701">
    <property type="component" value="Unassembled WGS sequence"/>
</dbReference>
<dbReference type="RefSeq" id="WP_135109452.1">
    <property type="nucleotide sequence ID" value="NZ_FNFU01000001.1"/>
</dbReference>
<dbReference type="EMBL" id="FNFU01000001">
    <property type="protein sequence ID" value="SDJ85986.1"/>
    <property type="molecule type" value="Genomic_DNA"/>
</dbReference>
<evidence type="ECO:0000313" key="2">
    <source>
        <dbReference type="EMBL" id="SDJ85986.1"/>
    </source>
</evidence>
<proteinExistence type="predicted"/>
<accession>A0A1G8X6P7</accession>
<evidence type="ECO:0000256" key="1">
    <source>
        <dbReference type="SAM" id="MobiDB-lite"/>
    </source>
</evidence>
<dbReference type="OrthoDB" id="7056088at2"/>
<protein>
    <submittedName>
        <fullName evidence="2">Uncharacterized protein</fullName>
    </submittedName>
</protein>
<sequence>MPSANERASEAIADVLFDSSNAGRPVYTLGDAEQLDRIRAIADLSGDAFEALAEVVRTTLSLDDPRVAPFRLQADLAEQHRAHPLETPPGLPLLVILTFAAERMQADHDFAAHNYYARLHSILRVPLERQPRVEEDYRRHAQQIWGSLNAWLEAWEGERGVPTAYAIGGHAFVGLPMSQAVVRQHDRIGLHEFFALEGMSPGLRMAPSDMEPAMDPYATTTPSPLSSNLRRLWIMPAARDRIVEAACLELEAWDGSGQATVAELRPSTGTRLLAFLRTFPRRSIEFNLLLPYRSNGPEVARFEAAGREIPIPTIPAPGSATRLASTAEINSESLAEESIAGKLGEGDNRPFARRPRRVVPLRWDDLQGAYVEVERVSLGEDTLVLARAGAKARVEAHLNSYARPNWGERSGLSGVPDGWLIYEHVQMVSGPTTSGTHLDLVPLVPRARTSLTLRGGFVLPGLLRKWSSVEPPEAIGLAAGASSISLKVYDGTRVESDHLLIQVDAEGELAVLPLAGQDLADGEFVVAMFVDGARRPASTALLRLRSADTPQFSVDDMDIRLVYSSGSSLTWPLSAGPADWPVYVNGARVVGGAVDSMTAAMSEYAPRVRARPTEPPTRISVGVASAADSCMTTGMHRFQFPPATPDQRRQRTIEGECVTCGLVKRSAGTPWAARRRDEQPARPNSSVEIPPISDMEGPDFQVAFDALNHVGHGSYAVFERIAAQIEGSGLFADSFLRRQEVIGHIDVARDGWLEVTEWAVNSATLIPTAPGCWILVGARSRKLLQDLRALFGDEIRLVETVDAETARIEVQGDRSRVVLLKRELAAMDVALSDTSPALAIAAALPPLGDVAAGLKRIVVPRYRSLERWDTSSASWESASSLASVGAFRLKDFRSTYVVRSSEDIANDTVAIGNAQLVKHVANMWAADPLAGYHSASGSVVVPLGADLPGLYGRALAVCSGHAPRELVNHRMLQYPSVPRHVADAIFARLTCEVP</sequence>
<dbReference type="AlphaFoldDB" id="A0A1G8X6P7"/>
<feature type="region of interest" description="Disordered" evidence="1">
    <location>
        <begin position="671"/>
        <end position="692"/>
    </location>
</feature>
<reference evidence="2 3" key="1">
    <citation type="submission" date="2016-10" db="EMBL/GenBank/DDBJ databases">
        <authorList>
            <person name="de Groot N.N."/>
        </authorList>
    </citation>
    <scope>NUCLEOTIDE SEQUENCE [LARGE SCALE GENOMIC DNA]</scope>
    <source>
        <strain evidence="2 3">CGMCC 1.5382</strain>
    </source>
</reference>
<organism evidence="2 3">
    <name type="scientific">Cryobacterium psychrotolerans</name>
    <dbReference type="NCBI Taxonomy" id="386301"/>
    <lineage>
        <taxon>Bacteria</taxon>
        <taxon>Bacillati</taxon>
        <taxon>Actinomycetota</taxon>
        <taxon>Actinomycetes</taxon>
        <taxon>Micrococcales</taxon>
        <taxon>Microbacteriaceae</taxon>
        <taxon>Cryobacterium</taxon>
    </lineage>
</organism>